<reference evidence="3" key="2">
    <citation type="journal article" date="2023" name="IMA Fungus">
        <title>Comparative genomic study of the Penicillium genus elucidates a diverse pangenome and 15 lateral gene transfer events.</title>
        <authorList>
            <person name="Petersen C."/>
            <person name="Sorensen T."/>
            <person name="Nielsen M.R."/>
            <person name="Sondergaard T.E."/>
            <person name="Sorensen J.L."/>
            <person name="Fitzpatrick D.A."/>
            <person name="Frisvad J.C."/>
            <person name="Nielsen K.L."/>
        </authorList>
    </citation>
    <scope>NUCLEOTIDE SEQUENCE</scope>
    <source>
        <strain evidence="3">IBT 19713</strain>
    </source>
</reference>
<accession>A0A9W9NT76</accession>
<feature type="compositionally biased region" description="Low complexity" evidence="1">
    <location>
        <begin position="173"/>
        <end position="183"/>
    </location>
</feature>
<name>A0A9W9NT76_9EURO</name>
<keyword evidence="4" id="KW-1185">Reference proteome</keyword>
<feature type="region of interest" description="Disordered" evidence="1">
    <location>
        <begin position="160"/>
        <end position="183"/>
    </location>
</feature>
<feature type="domain" description="DUF6924" evidence="2">
    <location>
        <begin position="55"/>
        <end position="164"/>
    </location>
</feature>
<evidence type="ECO:0000259" key="2">
    <source>
        <dbReference type="Pfam" id="PF21962"/>
    </source>
</evidence>
<evidence type="ECO:0000313" key="4">
    <source>
        <dbReference type="Proteomes" id="UP001150941"/>
    </source>
</evidence>
<dbReference type="RefSeq" id="XP_058329147.1">
    <property type="nucleotide sequence ID" value="XM_058476257.1"/>
</dbReference>
<proteinExistence type="predicted"/>
<dbReference type="GeneID" id="83203560"/>
<dbReference type="OrthoDB" id="4483229at2759"/>
<evidence type="ECO:0000313" key="3">
    <source>
        <dbReference type="EMBL" id="KAJ5225736.1"/>
    </source>
</evidence>
<evidence type="ECO:0000256" key="1">
    <source>
        <dbReference type="SAM" id="MobiDB-lite"/>
    </source>
</evidence>
<dbReference type="Pfam" id="PF21962">
    <property type="entry name" value="DUF6924"/>
    <property type="match status" value="1"/>
</dbReference>
<sequence>MAEHLIALVCTHDIPSPALSSILAAGYRKAQGLSSPESLVILSESSKASLHALRDESVTRPPVELSAQSPFLGWSIDAVADFLLENAKGSCIDQLVFLIADEKTAEDGSTLLMVQNTLHEKGPVPHSVRISADAANTAPVAVSVGSMSVMELASLVEEDGVYRGGRGPPPKKGGPAPRKALGS</sequence>
<organism evidence="3 4">
    <name type="scientific">Penicillium chermesinum</name>
    <dbReference type="NCBI Taxonomy" id="63820"/>
    <lineage>
        <taxon>Eukaryota</taxon>
        <taxon>Fungi</taxon>
        <taxon>Dikarya</taxon>
        <taxon>Ascomycota</taxon>
        <taxon>Pezizomycotina</taxon>
        <taxon>Eurotiomycetes</taxon>
        <taxon>Eurotiomycetidae</taxon>
        <taxon>Eurotiales</taxon>
        <taxon>Aspergillaceae</taxon>
        <taxon>Penicillium</taxon>
    </lineage>
</organism>
<dbReference type="InterPro" id="IPR053832">
    <property type="entry name" value="DUF6924"/>
</dbReference>
<reference evidence="3" key="1">
    <citation type="submission" date="2022-11" db="EMBL/GenBank/DDBJ databases">
        <authorList>
            <person name="Petersen C."/>
        </authorList>
    </citation>
    <scope>NUCLEOTIDE SEQUENCE</scope>
    <source>
        <strain evidence="3">IBT 19713</strain>
    </source>
</reference>
<dbReference type="EMBL" id="JAPQKS010000005">
    <property type="protein sequence ID" value="KAJ5225736.1"/>
    <property type="molecule type" value="Genomic_DNA"/>
</dbReference>
<dbReference type="AlphaFoldDB" id="A0A9W9NT76"/>
<protein>
    <recommendedName>
        <fullName evidence="2">DUF6924 domain-containing protein</fullName>
    </recommendedName>
</protein>
<gene>
    <name evidence="3" type="ORF">N7468_006961</name>
</gene>
<comment type="caution">
    <text evidence="3">The sequence shown here is derived from an EMBL/GenBank/DDBJ whole genome shotgun (WGS) entry which is preliminary data.</text>
</comment>
<dbReference type="Proteomes" id="UP001150941">
    <property type="component" value="Unassembled WGS sequence"/>
</dbReference>